<keyword evidence="10" id="KW-0963">Cytoplasm</keyword>
<dbReference type="GO" id="GO:0004042">
    <property type="term" value="F:L-glutamate N-acetyltransferase activity"/>
    <property type="evidence" value="ECO:0007669"/>
    <property type="project" value="UniProtKB-UniRule"/>
</dbReference>
<evidence type="ECO:0000256" key="10">
    <source>
        <dbReference type="HAMAP-Rule" id="MF_01106"/>
    </source>
</evidence>
<dbReference type="CDD" id="cd02152">
    <property type="entry name" value="OAT"/>
    <property type="match status" value="1"/>
</dbReference>
<keyword evidence="12" id="KW-1185">Reference proteome</keyword>
<dbReference type="AlphaFoldDB" id="A0A8J6ME69"/>
<reference evidence="11" key="1">
    <citation type="submission" date="2020-08" db="EMBL/GenBank/DDBJ databases">
        <title>Genome public.</title>
        <authorList>
            <person name="Liu C."/>
            <person name="Sun Q."/>
        </authorList>
    </citation>
    <scope>NUCLEOTIDE SEQUENCE</scope>
    <source>
        <strain evidence="11">NSJ-52</strain>
    </source>
</reference>
<feature type="binding site" evidence="10">
    <location>
        <position position="205"/>
    </location>
    <ligand>
        <name>substrate</name>
    </ligand>
</feature>
<evidence type="ECO:0000256" key="5">
    <source>
        <dbReference type="ARBA" id="ARBA00022679"/>
    </source>
</evidence>
<gene>
    <name evidence="10 11" type="primary">argJ</name>
    <name evidence="11" type="ORF">H8S62_14555</name>
</gene>
<dbReference type="EC" id="2.3.1.35" evidence="10"/>
<comment type="subunit">
    <text evidence="2 10">Heterotetramer of two alpha and two beta chains.</text>
</comment>
<feature type="binding site" evidence="10">
    <location>
        <position position="422"/>
    </location>
    <ligand>
        <name>substrate</name>
    </ligand>
</feature>
<dbReference type="GO" id="GO:0006526">
    <property type="term" value="P:L-arginine biosynthetic process"/>
    <property type="evidence" value="ECO:0007669"/>
    <property type="project" value="UniProtKB-UniRule"/>
</dbReference>
<feature type="site" description="Cleavage; by autolysis" evidence="10">
    <location>
        <begin position="204"/>
        <end position="205"/>
    </location>
</feature>
<feature type="active site" description="Nucleophile" evidence="10">
    <location>
        <position position="205"/>
    </location>
</feature>
<evidence type="ECO:0000256" key="1">
    <source>
        <dbReference type="ARBA" id="ARBA00006774"/>
    </source>
</evidence>
<evidence type="ECO:0000256" key="6">
    <source>
        <dbReference type="ARBA" id="ARBA00022813"/>
    </source>
</evidence>
<name>A0A8J6ME69_9FIRM</name>
<dbReference type="InterPro" id="IPR002813">
    <property type="entry name" value="Arg_biosynth_ArgJ"/>
</dbReference>
<feature type="binding site" evidence="10">
    <location>
        <position position="168"/>
    </location>
    <ligand>
        <name>substrate</name>
    </ligand>
</feature>
<evidence type="ECO:0000256" key="8">
    <source>
        <dbReference type="ARBA" id="ARBA00023315"/>
    </source>
</evidence>
<accession>A0A8J6ME69</accession>
<dbReference type="Proteomes" id="UP000607645">
    <property type="component" value="Unassembled WGS sequence"/>
</dbReference>
<dbReference type="SUPFAM" id="SSF56266">
    <property type="entry name" value="DmpA/ArgJ-like"/>
    <property type="match status" value="1"/>
</dbReference>
<keyword evidence="3 10" id="KW-0055">Arginine biosynthesis</keyword>
<dbReference type="GO" id="GO:0005737">
    <property type="term" value="C:cytoplasm"/>
    <property type="evidence" value="ECO:0007669"/>
    <property type="project" value="UniProtKB-SubCell"/>
</dbReference>
<dbReference type="UniPathway" id="UPA00068">
    <property type="reaction ID" value="UER00106"/>
</dbReference>
<dbReference type="HAMAP" id="MF_01106">
    <property type="entry name" value="ArgJ"/>
    <property type="match status" value="1"/>
</dbReference>
<organism evidence="11 12">
    <name type="scientific">Lawsonibacter faecis</name>
    <dbReference type="NCBI Taxonomy" id="2763052"/>
    <lineage>
        <taxon>Bacteria</taxon>
        <taxon>Bacillati</taxon>
        <taxon>Bacillota</taxon>
        <taxon>Clostridia</taxon>
        <taxon>Eubacteriales</taxon>
        <taxon>Oscillospiraceae</taxon>
        <taxon>Lawsonibacter</taxon>
    </lineage>
</organism>
<dbReference type="Gene3D" id="3.60.70.12">
    <property type="entry name" value="L-amino peptidase D-ALA esterase/amidase"/>
    <property type="match status" value="1"/>
</dbReference>
<dbReference type="FunFam" id="3.60.70.12:FF:000001">
    <property type="entry name" value="Arginine biosynthesis bifunctional protein ArgJ, chloroplastic"/>
    <property type="match status" value="1"/>
</dbReference>
<evidence type="ECO:0000256" key="2">
    <source>
        <dbReference type="ARBA" id="ARBA00011475"/>
    </source>
</evidence>
<feature type="site" description="Involved in the stabilization of negative charge on the oxyanion by the formation of the oxyanion hole" evidence="10">
    <location>
        <position position="130"/>
    </location>
</feature>
<comment type="caution">
    <text evidence="11">The sequence shown here is derived from an EMBL/GenBank/DDBJ whole genome shotgun (WGS) entry which is preliminary data.</text>
</comment>
<feature type="binding site" evidence="10">
    <location>
        <position position="291"/>
    </location>
    <ligand>
        <name>substrate</name>
    </ligand>
</feature>
<feature type="site" description="Involved in the stabilization of negative charge on the oxyanion by the formation of the oxyanion hole" evidence="10">
    <location>
        <position position="131"/>
    </location>
</feature>
<dbReference type="GO" id="GO:0006592">
    <property type="term" value="P:ornithine biosynthetic process"/>
    <property type="evidence" value="ECO:0007669"/>
    <property type="project" value="TreeGrafter"/>
</dbReference>
<evidence type="ECO:0000256" key="9">
    <source>
        <dbReference type="ARBA" id="ARBA00049439"/>
    </source>
</evidence>
<dbReference type="EC" id="2.3.1.1" evidence="10"/>
<evidence type="ECO:0000256" key="4">
    <source>
        <dbReference type="ARBA" id="ARBA00022605"/>
    </source>
</evidence>
<dbReference type="NCBIfam" id="NF003802">
    <property type="entry name" value="PRK05388.1"/>
    <property type="match status" value="1"/>
</dbReference>
<feature type="binding site" evidence="10">
    <location>
        <position position="194"/>
    </location>
    <ligand>
        <name>substrate</name>
    </ligand>
</feature>
<dbReference type="InterPro" id="IPR042195">
    <property type="entry name" value="ArgJ_beta_C"/>
</dbReference>
<dbReference type="PANTHER" id="PTHR23100">
    <property type="entry name" value="ARGININE BIOSYNTHESIS BIFUNCTIONAL PROTEIN ARGJ"/>
    <property type="match status" value="1"/>
</dbReference>
<comment type="function">
    <text evidence="10">Catalyzes two activities which are involved in the cyclic version of arginine biosynthesis: the synthesis of N-acetylglutamate from glutamate and acetyl-CoA as the acetyl donor, and of ornithine by transacetylation between N(2)-acetylornithine and glutamate.</text>
</comment>
<proteinExistence type="inferred from homology"/>
<dbReference type="FunFam" id="3.10.20.340:FF:000001">
    <property type="entry name" value="Arginine biosynthesis bifunctional protein ArgJ, chloroplastic"/>
    <property type="match status" value="1"/>
</dbReference>
<evidence type="ECO:0000256" key="3">
    <source>
        <dbReference type="ARBA" id="ARBA00022571"/>
    </source>
</evidence>
<dbReference type="Gene3D" id="3.10.20.340">
    <property type="entry name" value="ArgJ beta chain, C-terminal domain"/>
    <property type="match status" value="1"/>
</dbReference>
<protein>
    <recommendedName>
        <fullName evidence="10">Arginine biosynthesis bifunctional protein ArgJ</fullName>
    </recommendedName>
    <domain>
        <recommendedName>
            <fullName evidence="10">Glutamate N-acetyltransferase</fullName>
            <ecNumber evidence="10">2.3.1.35</ecNumber>
        </recommendedName>
        <alternativeName>
            <fullName evidence="10">Ornithine acetyltransferase</fullName>
            <shortName evidence="10">OATase</shortName>
        </alternativeName>
        <alternativeName>
            <fullName evidence="10">Ornithine transacetylase</fullName>
        </alternativeName>
    </domain>
    <domain>
        <recommendedName>
            <fullName evidence="10">Amino-acid acetyltransferase</fullName>
            <ecNumber evidence="10">2.3.1.1</ecNumber>
        </recommendedName>
        <alternativeName>
            <fullName evidence="10">N-acetylglutamate synthase</fullName>
            <shortName evidence="10">AGSase</shortName>
        </alternativeName>
    </domain>
    <component>
        <recommendedName>
            <fullName evidence="10">Arginine biosynthesis bifunctional protein ArgJ alpha chain</fullName>
        </recommendedName>
    </component>
    <component>
        <recommendedName>
            <fullName evidence="10">Arginine biosynthesis bifunctional protein ArgJ beta chain</fullName>
        </recommendedName>
    </component>
</protein>
<feature type="chain" id="PRO_5035349862" description="Arginine biosynthesis bifunctional protein ArgJ beta chain" evidence="10">
    <location>
        <begin position="205"/>
        <end position="422"/>
    </location>
</feature>
<keyword evidence="5 10" id="KW-0808">Transferase</keyword>
<evidence type="ECO:0000313" key="11">
    <source>
        <dbReference type="EMBL" id="MBC5738231.1"/>
    </source>
</evidence>
<feature type="binding site" evidence="10">
    <location>
        <position position="417"/>
    </location>
    <ligand>
        <name>substrate</name>
    </ligand>
</feature>
<keyword evidence="4 10" id="KW-0028">Amino-acid biosynthesis</keyword>
<keyword evidence="6 10" id="KW-0068">Autocatalytic cleavage</keyword>
<comment type="catalytic activity">
    <reaction evidence="10">
        <text>L-glutamate + acetyl-CoA = N-acetyl-L-glutamate + CoA + H(+)</text>
        <dbReference type="Rhea" id="RHEA:24292"/>
        <dbReference type="ChEBI" id="CHEBI:15378"/>
        <dbReference type="ChEBI" id="CHEBI:29985"/>
        <dbReference type="ChEBI" id="CHEBI:44337"/>
        <dbReference type="ChEBI" id="CHEBI:57287"/>
        <dbReference type="ChEBI" id="CHEBI:57288"/>
        <dbReference type="EC" id="2.3.1.1"/>
    </reaction>
</comment>
<keyword evidence="7 10" id="KW-0511">Multifunctional enzyme</keyword>
<dbReference type="RefSeq" id="WP_186920007.1">
    <property type="nucleotide sequence ID" value="NZ_JACOPQ010000013.1"/>
</dbReference>
<comment type="subcellular location">
    <subcellularLocation>
        <location evidence="10">Cytoplasm</location>
    </subcellularLocation>
</comment>
<keyword evidence="8 10" id="KW-0012">Acyltransferase</keyword>
<comment type="similarity">
    <text evidence="1 10">Belongs to the ArgJ family.</text>
</comment>
<dbReference type="PANTHER" id="PTHR23100:SF0">
    <property type="entry name" value="ARGININE BIOSYNTHESIS BIFUNCTIONAL PROTEIN ARGJ, MITOCHONDRIAL"/>
    <property type="match status" value="1"/>
</dbReference>
<dbReference type="InterPro" id="IPR016117">
    <property type="entry name" value="ArgJ-like_dom_sf"/>
</dbReference>
<comment type="pathway">
    <text evidence="10">Amino-acid biosynthesis; L-arginine biosynthesis; N(2)-acetyl-L-ornithine from L-glutamate: step 1/4.</text>
</comment>
<evidence type="ECO:0000313" key="12">
    <source>
        <dbReference type="Proteomes" id="UP000607645"/>
    </source>
</evidence>
<dbReference type="EMBL" id="JACOPQ010000013">
    <property type="protein sequence ID" value="MBC5738231.1"/>
    <property type="molecule type" value="Genomic_DNA"/>
</dbReference>
<comment type="catalytic activity">
    <reaction evidence="9 10">
        <text>N(2)-acetyl-L-ornithine + L-glutamate = N-acetyl-L-glutamate + L-ornithine</text>
        <dbReference type="Rhea" id="RHEA:15349"/>
        <dbReference type="ChEBI" id="CHEBI:29985"/>
        <dbReference type="ChEBI" id="CHEBI:44337"/>
        <dbReference type="ChEBI" id="CHEBI:46911"/>
        <dbReference type="ChEBI" id="CHEBI:57805"/>
        <dbReference type="EC" id="2.3.1.35"/>
    </reaction>
</comment>
<dbReference type="GO" id="GO:0004358">
    <property type="term" value="F:L-glutamate N-acetyltransferase activity, acting on acetyl-L-ornithine as donor"/>
    <property type="evidence" value="ECO:0007669"/>
    <property type="project" value="UniProtKB-UniRule"/>
</dbReference>
<dbReference type="Pfam" id="PF01960">
    <property type="entry name" value="ArgJ"/>
    <property type="match status" value="1"/>
</dbReference>
<dbReference type="NCBIfam" id="TIGR00120">
    <property type="entry name" value="ArgJ"/>
    <property type="match status" value="1"/>
</dbReference>
<evidence type="ECO:0000256" key="7">
    <source>
        <dbReference type="ARBA" id="ARBA00023268"/>
    </source>
</evidence>
<feature type="chain" id="PRO_5035349861" description="Arginine biosynthesis bifunctional protein ArgJ alpha chain" evidence="10">
    <location>
        <begin position="1"/>
        <end position="204"/>
    </location>
</feature>
<sequence>MKQISGGVTAPIGFTAGGIRCGVKKSAGADGNQPVVSSMKDYLSGKRDLAMILSERECTAAATYTMNRVKAAPLYVTMEHLEDGVARGVIANSGNANACAPEGHENAEKMCAAAAAATGLKPTDFVVASTGVIGQTLNIAAIEQGVPILAEQMKREGGSDDAARAIMTTDTEKKEIAVTVPIGGSTVTIGAIAKGSGMIHPNMGTMLCFVTSDCAISQEMLNDALHEIVPRTFNRVTVDGDTSTNDMCVVLCNGMAGNPLIEWKDDSYTVFVRALHFVCEELAKAIAGDGEGATRLVTCRVAEARSEESAERLAKAVVGSPLVKAAMFGADANWGRVLCAMGYSKAPFRPEYVDVKFCSDLGEILVCRHGAGVDFDEDRAKSILSRDNVVIDVCLREGEHEASCWGCDLTYDYVKINGDYRT</sequence>
<comment type="pathway">
    <text evidence="10">Amino-acid biosynthesis; L-arginine biosynthesis; L-ornithine and N-acetyl-L-glutamate from L-glutamate and N(2)-acetyl-L-ornithine (cyclic): step 1/1.</text>
</comment>